<keyword evidence="4 6" id="KW-0720">Serine protease</keyword>
<feature type="domain" description="Peptidase S8/S53" evidence="9">
    <location>
        <begin position="118"/>
        <end position="306"/>
    </location>
</feature>
<evidence type="ECO:0000256" key="8">
    <source>
        <dbReference type="SAM" id="MobiDB-lite"/>
    </source>
</evidence>
<comment type="similarity">
    <text evidence="1 6 7">Belongs to the peptidase S8 family.</text>
</comment>
<reference evidence="11" key="2">
    <citation type="submission" date="2021-04" db="EMBL/GenBank/DDBJ databases">
        <authorList>
            <person name="Gilroy R."/>
        </authorList>
    </citation>
    <scope>NUCLEOTIDE SEQUENCE</scope>
    <source>
        <strain evidence="11">ChiSjej1B19-8411</strain>
    </source>
</reference>
<dbReference type="PANTHER" id="PTHR43806">
    <property type="entry name" value="PEPTIDASE S8"/>
    <property type="match status" value="1"/>
</dbReference>
<sequence length="573" mass="63366">MEDQKIDNLLNLAVDATSREREKSLNLNVGYDAGARVWDVIVKYTGNILEIEQEDISVVRLLNEYAVVTLPEKRLASFANLPEIEYVEKPKRLFFTIEQGRVASCASRSVTEQYGVTGKGILVGLVDSGIDYRHPDFRKEDGTTRIVSLWDQTLQGRPPEGYRTGTEFTREELNQILAGSDTTDESRRIPSRDLSGHGTQVAGIAAGNGRASGGVQKGMAWESELVVVKLGNPREDSFPRTTELIQGIDYLVRQSLKLGMPMAINISFGNNYGSHRGDSLLETYIYDVANLGRTVICIGTGNNGKDALHTSGSLETGQEHSVQLAVSTYELSLNVQLWKAYTDEMEVFIEHPSGERIGPLDPRLGPQRYYMYHTQLLIYYGEPSPHSLLQEIYIDFIPLEDYVDSGIWQIILRGRKIVQGRYDLWLPGGGVLQPQTGFYFPTPDNTLTIPSTAGRIVAVGAYDAGYFSYADFSGRGSMERMPDLVAPGVGIETANVGGGYTRVTGTSFATPFVTGAAALLMDWGVRQGNDRYLYGEKLRAYLQRGARPLPGFDRYPNPVVGFGTLCLKDSFPM</sequence>
<dbReference type="InterPro" id="IPR034045">
    <property type="entry name" value="Pep_S8_CspA-like"/>
</dbReference>
<feature type="active site" description="Charge relay system" evidence="5 6">
    <location>
        <position position="507"/>
    </location>
</feature>
<feature type="region of interest" description="Disordered" evidence="8">
    <location>
        <begin position="179"/>
        <end position="200"/>
    </location>
</feature>
<evidence type="ECO:0000256" key="3">
    <source>
        <dbReference type="ARBA" id="ARBA00022801"/>
    </source>
</evidence>
<reference evidence="11" key="1">
    <citation type="journal article" date="2021" name="PeerJ">
        <title>Extensive microbial diversity within the chicken gut microbiome revealed by metagenomics and culture.</title>
        <authorList>
            <person name="Gilroy R."/>
            <person name="Ravi A."/>
            <person name="Getino M."/>
            <person name="Pursley I."/>
            <person name="Horton D.L."/>
            <person name="Alikhan N.F."/>
            <person name="Baker D."/>
            <person name="Gharbi K."/>
            <person name="Hall N."/>
            <person name="Watson M."/>
            <person name="Adriaenssens E.M."/>
            <person name="Foster-Nyarko E."/>
            <person name="Jarju S."/>
            <person name="Secka A."/>
            <person name="Antonio M."/>
            <person name="Oren A."/>
            <person name="Chaudhuri R.R."/>
            <person name="La Ragione R."/>
            <person name="Hildebrand F."/>
            <person name="Pallen M.J."/>
        </authorList>
    </citation>
    <scope>NUCLEOTIDE SEQUENCE</scope>
    <source>
        <strain evidence="11">ChiSjej1B19-8411</strain>
    </source>
</reference>
<keyword evidence="2 6" id="KW-0645">Protease</keyword>
<dbReference type="InterPro" id="IPR036852">
    <property type="entry name" value="Peptidase_S8/S53_dom_sf"/>
</dbReference>
<dbReference type="PROSITE" id="PS51892">
    <property type="entry name" value="SUBTILASE"/>
    <property type="match status" value="1"/>
</dbReference>
<dbReference type="PROSITE" id="PS00136">
    <property type="entry name" value="SUBTILASE_ASP"/>
    <property type="match status" value="1"/>
</dbReference>
<comment type="caution">
    <text evidence="11">The sequence shown here is derived from an EMBL/GenBank/DDBJ whole genome shotgun (WGS) entry which is preliminary data.</text>
</comment>
<dbReference type="InterPro" id="IPR023828">
    <property type="entry name" value="Peptidase_S8_Ser-AS"/>
</dbReference>
<dbReference type="CDD" id="cd07478">
    <property type="entry name" value="Peptidases_S8_CspA-like"/>
    <property type="match status" value="1"/>
</dbReference>
<name>A0A9D2B3T4_9FIRM</name>
<dbReference type="Gene3D" id="3.30.70.2980">
    <property type="match status" value="1"/>
</dbReference>
<dbReference type="PIRSF" id="PIRSF037894">
    <property type="entry name" value="Subtilisin_rel_CspABC"/>
    <property type="match status" value="1"/>
</dbReference>
<gene>
    <name evidence="11" type="ORF">IAA45_10370</name>
</gene>
<evidence type="ECO:0000256" key="6">
    <source>
        <dbReference type="PROSITE-ProRule" id="PRU01240"/>
    </source>
</evidence>
<dbReference type="InterPro" id="IPR017310">
    <property type="entry name" value="Pept_S8A_subtilisin_clostridia"/>
</dbReference>
<evidence type="ECO:0000313" key="12">
    <source>
        <dbReference type="Proteomes" id="UP000886817"/>
    </source>
</evidence>
<dbReference type="EMBL" id="DXEX01000222">
    <property type="protein sequence ID" value="HIX60100.1"/>
    <property type="molecule type" value="Genomic_DNA"/>
</dbReference>
<evidence type="ECO:0000256" key="5">
    <source>
        <dbReference type="PIRSR" id="PIRSR615500-1"/>
    </source>
</evidence>
<evidence type="ECO:0000259" key="10">
    <source>
        <dbReference type="Pfam" id="PF18425"/>
    </source>
</evidence>
<evidence type="ECO:0000256" key="4">
    <source>
        <dbReference type="ARBA" id="ARBA00022825"/>
    </source>
</evidence>
<dbReference type="InterPro" id="IPR023827">
    <property type="entry name" value="Peptidase_S8_Asp-AS"/>
</dbReference>
<dbReference type="GO" id="GO:0006508">
    <property type="term" value="P:proteolysis"/>
    <property type="evidence" value="ECO:0007669"/>
    <property type="project" value="UniProtKB-KW"/>
</dbReference>
<dbReference type="Pfam" id="PF00082">
    <property type="entry name" value="Peptidase_S8"/>
    <property type="match status" value="2"/>
</dbReference>
<dbReference type="PANTHER" id="PTHR43806:SF11">
    <property type="entry name" value="CEREVISIN-RELATED"/>
    <property type="match status" value="1"/>
</dbReference>
<dbReference type="Gene3D" id="3.40.50.200">
    <property type="entry name" value="Peptidase S8/S53 domain"/>
    <property type="match status" value="1"/>
</dbReference>
<feature type="domain" description="Peptidase S8/S53" evidence="9">
    <location>
        <begin position="444"/>
        <end position="555"/>
    </location>
</feature>
<proteinExistence type="inferred from homology"/>
<dbReference type="SUPFAM" id="SSF52743">
    <property type="entry name" value="Subtilisin-like"/>
    <property type="match status" value="1"/>
</dbReference>
<evidence type="ECO:0000256" key="1">
    <source>
        <dbReference type="ARBA" id="ARBA00011073"/>
    </source>
</evidence>
<dbReference type="Pfam" id="PF18425">
    <property type="entry name" value="CspB_prodomain"/>
    <property type="match status" value="1"/>
</dbReference>
<evidence type="ECO:0000256" key="7">
    <source>
        <dbReference type="RuleBase" id="RU003355"/>
    </source>
</evidence>
<feature type="active site" description="Charge relay system" evidence="5 6">
    <location>
        <position position="127"/>
    </location>
</feature>
<dbReference type="Gene3D" id="2.60.120.1290">
    <property type="match status" value="1"/>
</dbReference>
<evidence type="ECO:0000256" key="2">
    <source>
        <dbReference type="ARBA" id="ARBA00022670"/>
    </source>
</evidence>
<dbReference type="InterPro" id="IPR015500">
    <property type="entry name" value="Peptidase_S8_subtilisin-rel"/>
</dbReference>
<feature type="active site" description="Charge relay system" evidence="5 6">
    <location>
        <position position="197"/>
    </location>
</feature>
<dbReference type="GO" id="GO:0004252">
    <property type="term" value="F:serine-type endopeptidase activity"/>
    <property type="evidence" value="ECO:0007669"/>
    <property type="project" value="UniProtKB-UniRule"/>
</dbReference>
<dbReference type="PROSITE" id="PS00138">
    <property type="entry name" value="SUBTILASE_SER"/>
    <property type="match status" value="1"/>
</dbReference>
<dbReference type="InterPro" id="IPR022398">
    <property type="entry name" value="Peptidase_S8_His-AS"/>
</dbReference>
<dbReference type="InterPro" id="IPR041365">
    <property type="entry name" value="CspB_prodomain"/>
</dbReference>
<dbReference type="PRINTS" id="PR00723">
    <property type="entry name" value="SUBTILISIN"/>
</dbReference>
<dbReference type="PROSITE" id="PS00137">
    <property type="entry name" value="SUBTILASE_HIS"/>
    <property type="match status" value="1"/>
</dbReference>
<accession>A0A9D2B3T4</accession>
<keyword evidence="3 6" id="KW-0378">Hydrolase</keyword>
<dbReference type="Proteomes" id="UP000886817">
    <property type="component" value="Unassembled WGS sequence"/>
</dbReference>
<dbReference type="AlphaFoldDB" id="A0A9D2B3T4"/>
<feature type="domain" description="Csp protease B prodomain" evidence="10">
    <location>
        <begin position="4"/>
        <end position="91"/>
    </location>
</feature>
<dbReference type="InterPro" id="IPR000209">
    <property type="entry name" value="Peptidase_S8/S53_dom"/>
</dbReference>
<evidence type="ECO:0000259" key="9">
    <source>
        <dbReference type="Pfam" id="PF00082"/>
    </source>
</evidence>
<evidence type="ECO:0000313" key="11">
    <source>
        <dbReference type="EMBL" id="HIX60100.1"/>
    </source>
</evidence>
<protein>
    <submittedName>
        <fullName evidence="11">S8 family serine peptidase</fullName>
    </submittedName>
</protein>
<dbReference type="InterPro" id="IPR050131">
    <property type="entry name" value="Peptidase_S8_subtilisin-like"/>
</dbReference>
<organism evidence="11 12">
    <name type="scientific">Candidatus Blautia gallistercoris</name>
    <dbReference type="NCBI Taxonomy" id="2838490"/>
    <lineage>
        <taxon>Bacteria</taxon>
        <taxon>Bacillati</taxon>
        <taxon>Bacillota</taxon>
        <taxon>Clostridia</taxon>
        <taxon>Lachnospirales</taxon>
        <taxon>Lachnospiraceae</taxon>
        <taxon>Blautia</taxon>
    </lineage>
</organism>
<feature type="compositionally biased region" description="Basic and acidic residues" evidence="8">
    <location>
        <begin position="184"/>
        <end position="195"/>
    </location>
</feature>